<keyword evidence="2" id="KW-0472">Membrane</keyword>
<dbReference type="Proteomes" id="UP001148018">
    <property type="component" value="Unassembled WGS sequence"/>
</dbReference>
<dbReference type="PANTHER" id="PTHR36526">
    <property type="entry name" value="TRANSMEMBRANE PROTEIN 154"/>
    <property type="match status" value="1"/>
</dbReference>
<feature type="compositionally biased region" description="Low complexity" evidence="1">
    <location>
        <begin position="55"/>
        <end position="71"/>
    </location>
</feature>
<gene>
    <name evidence="4" type="ORF">NHX12_017532</name>
</gene>
<feature type="chain" id="PRO_5040452881" evidence="3">
    <location>
        <begin position="20"/>
        <end position="187"/>
    </location>
</feature>
<feature type="region of interest" description="Disordered" evidence="1">
    <location>
        <begin position="19"/>
        <end position="74"/>
    </location>
</feature>
<dbReference type="AlphaFoldDB" id="A0A9Q0EVE3"/>
<organism evidence="4 5">
    <name type="scientific">Muraenolepis orangiensis</name>
    <name type="common">Patagonian moray cod</name>
    <dbReference type="NCBI Taxonomy" id="630683"/>
    <lineage>
        <taxon>Eukaryota</taxon>
        <taxon>Metazoa</taxon>
        <taxon>Chordata</taxon>
        <taxon>Craniata</taxon>
        <taxon>Vertebrata</taxon>
        <taxon>Euteleostomi</taxon>
        <taxon>Actinopterygii</taxon>
        <taxon>Neopterygii</taxon>
        <taxon>Teleostei</taxon>
        <taxon>Neoteleostei</taxon>
        <taxon>Acanthomorphata</taxon>
        <taxon>Zeiogadaria</taxon>
        <taxon>Gadariae</taxon>
        <taxon>Gadiformes</taxon>
        <taxon>Muraenolepidoidei</taxon>
        <taxon>Muraenolepididae</taxon>
        <taxon>Muraenolepis</taxon>
    </lineage>
</organism>
<name>A0A9Q0EVE3_9TELE</name>
<keyword evidence="3" id="KW-0732">Signal</keyword>
<protein>
    <submittedName>
        <fullName evidence="4">Uncharacterized protein</fullName>
    </submittedName>
</protein>
<evidence type="ECO:0000256" key="1">
    <source>
        <dbReference type="SAM" id="MobiDB-lite"/>
    </source>
</evidence>
<proteinExistence type="predicted"/>
<keyword evidence="5" id="KW-1185">Reference proteome</keyword>
<comment type="caution">
    <text evidence="4">The sequence shown here is derived from an EMBL/GenBank/DDBJ whole genome shotgun (WGS) entry which is preliminary data.</text>
</comment>
<evidence type="ECO:0000313" key="4">
    <source>
        <dbReference type="EMBL" id="KAJ3613954.1"/>
    </source>
</evidence>
<sequence>MSPVLLLLLLTSLAGIGQLTDPSDEEEVPTSQEPSSELDIGEDDTGSSSDSAGYNNDNNTTDPLDNSTDTTDTPEEDQTLTIILCGAVVGVVIIGTVLGGIAMSRKRNKMTTSGLDVLNLTYLIVATDGMNDSYLQVSSTEKVPMPMFDDDIPSVLELEMEDMDQWVENGSKHVRRVVRAQSGAYRA</sequence>
<keyword evidence="2" id="KW-0812">Transmembrane</keyword>
<dbReference type="Pfam" id="PF15102">
    <property type="entry name" value="TMEM154"/>
    <property type="match status" value="1"/>
</dbReference>
<keyword evidence="2" id="KW-1133">Transmembrane helix</keyword>
<feature type="signal peptide" evidence="3">
    <location>
        <begin position="1"/>
        <end position="19"/>
    </location>
</feature>
<feature type="transmembrane region" description="Helical" evidence="2">
    <location>
        <begin position="80"/>
        <end position="103"/>
    </location>
</feature>
<dbReference type="OrthoDB" id="9451445at2759"/>
<reference evidence="4" key="1">
    <citation type="submission" date="2022-07" db="EMBL/GenBank/DDBJ databases">
        <title>Chromosome-level genome of Muraenolepis orangiensis.</title>
        <authorList>
            <person name="Kim J."/>
        </authorList>
    </citation>
    <scope>NUCLEOTIDE SEQUENCE</scope>
    <source>
        <strain evidence="4">KU_S4_2022</strain>
        <tissue evidence="4">Muscle</tissue>
    </source>
</reference>
<dbReference type="InterPro" id="IPR028064">
    <property type="entry name" value="TMEM154"/>
</dbReference>
<dbReference type="EMBL" id="JANIIK010000034">
    <property type="protein sequence ID" value="KAJ3613954.1"/>
    <property type="molecule type" value="Genomic_DNA"/>
</dbReference>
<evidence type="ECO:0000256" key="3">
    <source>
        <dbReference type="SAM" id="SignalP"/>
    </source>
</evidence>
<evidence type="ECO:0000313" key="5">
    <source>
        <dbReference type="Proteomes" id="UP001148018"/>
    </source>
</evidence>
<accession>A0A9Q0EVE3</accession>
<dbReference type="InterPro" id="IPR053087">
    <property type="entry name" value="TMEM154-like"/>
</dbReference>
<evidence type="ECO:0000256" key="2">
    <source>
        <dbReference type="SAM" id="Phobius"/>
    </source>
</evidence>
<dbReference type="PANTHER" id="PTHR36526:SF1">
    <property type="entry name" value="TRANSMEMBRANE PROTEIN 154"/>
    <property type="match status" value="1"/>
</dbReference>